<organism evidence="3 4">
    <name type="scientific">Sinomicrobium pectinilyticum</name>
    <dbReference type="NCBI Taxonomy" id="1084421"/>
    <lineage>
        <taxon>Bacteria</taxon>
        <taxon>Pseudomonadati</taxon>
        <taxon>Bacteroidota</taxon>
        <taxon>Flavobacteriia</taxon>
        <taxon>Flavobacteriales</taxon>
        <taxon>Flavobacteriaceae</taxon>
        <taxon>Sinomicrobium</taxon>
    </lineage>
</organism>
<dbReference type="AlphaFoldDB" id="A0A3N0ES66"/>
<evidence type="ECO:0000259" key="2">
    <source>
        <dbReference type="Pfam" id="PF07584"/>
    </source>
</evidence>
<dbReference type="Pfam" id="PF07584">
    <property type="entry name" value="BatA"/>
    <property type="match status" value="1"/>
</dbReference>
<evidence type="ECO:0000313" key="4">
    <source>
        <dbReference type="Proteomes" id="UP000267469"/>
    </source>
</evidence>
<feature type="domain" description="Aerotolerance regulator N-terminal" evidence="2">
    <location>
        <begin position="1"/>
        <end position="76"/>
    </location>
</feature>
<dbReference type="InterPro" id="IPR011933">
    <property type="entry name" value="Double_TM_dom"/>
</dbReference>
<keyword evidence="1" id="KW-0472">Membrane</keyword>
<keyword evidence="4" id="KW-1185">Reference proteome</keyword>
<dbReference type="PANTHER" id="PTHR37464">
    <property type="entry name" value="BLL2463 PROTEIN"/>
    <property type="match status" value="1"/>
</dbReference>
<reference evidence="3 4" key="1">
    <citation type="submission" date="2018-10" db="EMBL/GenBank/DDBJ databases">
        <title>Sinomicrobium pectinilyticum sp. nov., a pectinase-producing bacterium isolated from alkaline and saline soil, and emended description of the genus Sinomicrobium.</title>
        <authorList>
            <person name="Cheng B."/>
            <person name="Li C."/>
            <person name="Lai Q."/>
            <person name="Du M."/>
            <person name="Shao Z."/>
            <person name="Xu P."/>
            <person name="Yang C."/>
        </authorList>
    </citation>
    <scope>NUCLEOTIDE SEQUENCE [LARGE SCALE GENOMIC DNA]</scope>
    <source>
        <strain evidence="3 4">5DNS001</strain>
    </source>
</reference>
<accession>A0A3N0ES66</accession>
<dbReference type="InterPro" id="IPR024163">
    <property type="entry name" value="Aerotolerance_reg_N"/>
</dbReference>
<gene>
    <name evidence="3" type="ORF">ED312_05410</name>
</gene>
<feature type="transmembrane region" description="Helical" evidence="1">
    <location>
        <begin position="650"/>
        <end position="672"/>
    </location>
</feature>
<name>A0A3N0ES66_SINP1</name>
<dbReference type="NCBIfam" id="TIGR02226">
    <property type="entry name" value="two_anch"/>
    <property type="match status" value="1"/>
</dbReference>
<keyword evidence="1" id="KW-1133">Transmembrane helix</keyword>
<evidence type="ECO:0000256" key="1">
    <source>
        <dbReference type="SAM" id="Phobius"/>
    </source>
</evidence>
<feature type="transmembrane region" description="Helical" evidence="1">
    <location>
        <begin position="6"/>
        <end position="24"/>
    </location>
</feature>
<protein>
    <recommendedName>
        <fullName evidence="2">Aerotolerance regulator N-terminal domain-containing protein</fullName>
    </recommendedName>
</protein>
<comment type="caution">
    <text evidence="3">The sequence shown here is derived from an EMBL/GenBank/DDBJ whole genome shotgun (WGS) entry which is preliminary data.</text>
</comment>
<evidence type="ECO:0000313" key="3">
    <source>
        <dbReference type="EMBL" id="RNL90614.1"/>
    </source>
</evidence>
<proteinExistence type="predicted"/>
<dbReference type="PANTHER" id="PTHR37464:SF1">
    <property type="entry name" value="BLL2463 PROTEIN"/>
    <property type="match status" value="1"/>
</dbReference>
<dbReference type="OrthoDB" id="9810200at2"/>
<dbReference type="EMBL" id="RJTM01000029">
    <property type="protein sequence ID" value="RNL90614.1"/>
    <property type="molecule type" value="Genomic_DNA"/>
</dbReference>
<keyword evidence="1" id="KW-0812">Transmembrane</keyword>
<feature type="transmembrane region" description="Helical" evidence="1">
    <location>
        <begin position="56"/>
        <end position="78"/>
    </location>
</feature>
<dbReference type="RefSeq" id="WP_123214993.1">
    <property type="nucleotide sequence ID" value="NZ_RJTM01000029.1"/>
</dbReference>
<dbReference type="Proteomes" id="UP000267469">
    <property type="component" value="Unassembled WGS sequence"/>
</dbReference>
<sequence>MHFKHPEILWALFFLLIPVIVHLFQLRKFQKTPFTNVRFLKAIQQKTRKSSQVKKWLVLMSRVLLLACLVLAFAQPYLPNSEDSGKTLETVIYLDNSFSMQARGPRGELLAQAVRDLLTEENSNGTVSLFTNDATYTDINIPSIKQELLQLDYSPGSPAPQSVLLRGRNLFGKDTATLKNFILVSDFRGWPESILPQNDTHIHYNLVRLSPQNTRNTAIDSIYISESTSRGLVLSVTLSKNDSTDLTLPVSLYNDDTLIAKTTAGFANSDKAETEFRISGNDILNGKVVIEDNGLLYDNTMYFNLNPGEKARVLAISQTDANFLEKIFTDDEFRFLSTDLQQLDYSLISGQDLVVLNGLNTIPAPLITALKAFHDNGKNILIIPSHNPNHPSHNQLFNTLNTGTIKKIYSGGFSYKNEISTEKPALPKGKEDIAVKDRKKITDIRISHPLFENVFDPGKKQLTNFQYPEAGMVFDLQTDANTILAFEDGNPFMAEKDRVYFFTGSLDTSYSNFRNSPLIVPALYNIGKLSLRTPELYYLTGEGHTIDIRKRTGLSRDAVVSLEKDGKSFIPMQRVFPEKIQITTGEVPARDGIYQVKASDSVLQNISFNYDRKESDLRYPSFRTSGNVTVHNSFRNTLEEIKNTGSIRELWKWFVIFALVFLVTEILLLKFFK</sequence>